<name>A0A9P4S5A2_9PEZI</name>
<proteinExistence type="predicted"/>
<protein>
    <recommendedName>
        <fullName evidence="1">DUF7892 domain-containing protein</fullName>
    </recommendedName>
</protein>
<evidence type="ECO:0000259" key="1">
    <source>
        <dbReference type="Pfam" id="PF25422"/>
    </source>
</evidence>
<dbReference type="EMBL" id="MU006103">
    <property type="protein sequence ID" value="KAF2836453.1"/>
    <property type="molecule type" value="Genomic_DNA"/>
</dbReference>
<dbReference type="Proteomes" id="UP000799429">
    <property type="component" value="Unassembled WGS sequence"/>
</dbReference>
<reference evidence="2" key="1">
    <citation type="journal article" date="2020" name="Stud. Mycol.">
        <title>101 Dothideomycetes genomes: a test case for predicting lifestyles and emergence of pathogens.</title>
        <authorList>
            <person name="Haridas S."/>
            <person name="Albert R."/>
            <person name="Binder M."/>
            <person name="Bloem J."/>
            <person name="Labutti K."/>
            <person name="Salamov A."/>
            <person name="Andreopoulos B."/>
            <person name="Baker S."/>
            <person name="Barry K."/>
            <person name="Bills G."/>
            <person name="Bluhm B."/>
            <person name="Cannon C."/>
            <person name="Castanera R."/>
            <person name="Culley D."/>
            <person name="Daum C."/>
            <person name="Ezra D."/>
            <person name="Gonzalez J."/>
            <person name="Henrissat B."/>
            <person name="Kuo A."/>
            <person name="Liang C."/>
            <person name="Lipzen A."/>
            <person name="Lutzoni F."/>
            <person name="Magnuson J."/>
            <person name="Mondo S."/>
            <person name="Nolan M."/>
            <person name="Ohm R."/>
            <person name="Pangilinan J."/>
            <person name="Park H.-J."/>
            <person name="Ramirez L."/>
            <person name="Alfaro M."/>
            <person name="Sun H."/>
            <person name="Tritt A."/>
            <person name="Yoshinaga Y."/>
            <person name="Zwiers L.-H."/>
            <person name="Turgeon B."/>
            <person name="Goodwin S."/>
            <person name="Spatafora J."/>
            <person name="Crous P."/>
            <person name="Grigoriev I."/>
        </authorList>
    </citation>
    <scope>NUCLEOTIDE SEQUENCE</scope>
    <source>
        <strain evidence="2">CBS 101060</strain>
    </source>
</reference>
<accession>A0A9P4S5A2</accession>
<dbReference type="AlphaFoldDB" id="A0A9P4S5A2"/>
<feature type="domain" description="DUF7892" evidence="1">
    <location>
        <begin position="505"/>
        <end position="669"/>
    </location>
</feature>
<sequence length="672" mass="76630">PAVWQNIFLHTDNVQTFGRLMQVNRAFNRYLTSTTAGSDSRSVHGRLHVLNSETLWDLIRKRKYPNLPKPLAACSQREMWRLILSKRCQFCGKLASAASTQNSPFASGPGQHGIRPIWAFAIVICGPSSLLPALPYVFLTSDLHVVSSSTIQDSHTVPTNIIMVKRYYSKHVNDMERQLQDARELGPAAAEEWFKGLEIKGRETLNDAARWERWEDKGGVRQLFHFPQPRIERTVRDANEAKAARRRDIERRCLELEPPITPNILSHMDAFQAAIQISVPMTDKAWDVLKPRLLHQRDAAERAEAEKAEQNNTFRVKLEDRFSSDTFNKEVKEALEHEWEEIQKPIRQRLSTYADDIISNEWACGRSVTRDNCSKFAAEVLIRPVKDEMSESELPRILVLENMKWVFDNKIKPITEHFRKDLFLCNSCDGNYKFYGFEGVIQHFGAKHTNSFSVGNVVVSWQRAEWPEEPPFHPDPTMAKSTPLLVPSGLSLSGAGFSGPPPVKSNQEELNALSDMARLLWNNTSGVQDLSLSVRLYVIVHHVFLQFKNRFNREPSLDLFINALTQNQSLRPLKASNELFCKSCAEQNTNHQHSESAQENLASYNIESLAFHFKFNHFKGANQPGTSSGQSSSESKWNQDMIDLPEDVFIADLIRAPGMTEEKRKIFADVFP</sequence>
<evidence type="ECO:0000313" key="2">
    <source>
        <dbReference type="EMBL" id="KAF2836453.1"/>
    </source>
</evidence>
<dbReference type="OrthoDB" id="2322499at2759"/>
<feature type="non-terminal residue" evidence="2">
    <location>
        <position position="1"/>
    </location>
</feature>
<dbReference type="InterPro" id="IPR057214">
    <property type="entry name" value="DUF7892"/>
</dbReference>
<organism evidence="2 3">
    <name type="scientific">Patellaria atrata CBS 101060</name>
    <dbReference type="NCBI Taxonomy" id="1346257"/>
    <lineage>
        <taxon>Eukaryota</taxon>
        <taxon>Fungi</taxon>
        <taxon>Dikarya</taxon>
        <taxon>Ascomycota</taxon>
        <taxon>Pezizomycotina</taxon>
        <taxon>Dothideomycetes</taxon>
        <taxon>Dothideomycetes incertae sedis</taxon>
        <taxon>Patellariales</taxon>
        <taxon>Patellariaceae</taxon>
        <taxon>Patellaria</taxon>
    </lineage>
</organism>
<dbReference type="Pfam" id="PF25422">
    <property type="entry name" value="DUF7892"/>
    <property type="match status" value="1"/>
</dbReference>
<comment type="caution">
    <text evidence="2">The sequence shown here is derived from an EMBL/GenBank/DDBJ whole genome shotgun (WGS) entry which is preliminary data.</text>
</comment>
<gene>
    <name evidence="2" type="ORF">M501DRAFT_914464</name>
</gene>
<evidence type="ECO:0000313" key="3">
    <source>
        <dbReference type="Proteomes" id="UP000799429"/>
    </source>
</evidence>
<feature type="non-terminal residue" evidence="2">
    <location>
        <position position="672"/>
    </location>
</feature>
<keyword evidence="3" id="KW-1185">Reference proteome</keyword>